<evidence type="ECO:0000313" key="6">
    <source>
        <dbReference type="Proteomes" id="UP000006054"/>
    </source>
</evidence>
<feature type="coiled-coil region" evidence="2">
    <location>
        <begin position="360"/>
        <end position="397"/>
    </location>
</feature>
<dbReference type="EMBL" id="CP003345">
    <property type="protein sequence ID" value="AFM03081.1"/>
    <property type="molecule type" value="Genomic_DNA"/>
</dbReference>
<dbReference type="GO" id="GO:0007165">
    <property type="term" value="P:signal transduction"/>
    <property type="evidence" value="ECO:0007669"/>
    <property type="project" value="InterPro"/>
</dbReference>
<dbReference type="SMART" id="SM00304">
    <property type="entry name" value="HAMP"/>
    <property type="match status" value="1"/>
</dbReference>
<keyword evidence="3" id="KW-0472">Membrane</keyword>
<dbReference type="KEGG" id="fli:Fleli_0617"/>
<dbReference type="PANTHER" id="PTHR43156:SF9">
    <property type="entry name" value="HAMP DOMAIN-CONTAINING PROTEIN"/>
    <property type="match status" value="1"/>
</dbReference>
<dbReference type="HOGENOM" id="CLU_433975_0_0_10"/>
<organism evidence="5 6">
    <name type="scientific">Bernardetia litoralis (strain ATCC 23117 / DSM 6794 / NBRC 15988 / NCIMB 1366 / Fx l1 / Sio-4)</name>
    <name type="common">Flexibacter litoralis</name>
    <dbReference type="NCBI Taxonomy" id="880071"/>
    <lineage>
        <taxon>Bacteria</taxon>
        <taxon>Pseudomonadati</taxon>
        <taxon>Bacteroidota</taxon>
        <taxon>Cytophagia</taxon>
        <taxon>Cytophagales</taxon>
        <taxon>Bernardetiaceae</taxon>
        <taxon>Bernardetia</taxon>
    </lineage>
</organism>
<feature type="domain" description="HAMP" evidence="4">
    <location>
        <begin position="306"/>
        <end position="361"/>
    </location>
</feature>
<keyword evidence="2" id="KW-0175">Coiled coil</keyword>
<keyword evidence="3" id="KW-0812">Transmembrane</keyword>
<dbReference type="GO" id="GO:0016791">
    <property type="term" value="F:phosphatase activity"/>
    <property type="evidence" value="ECO:0007669"/>
    <property type="project" value="TreeGrafter"/>
</dbReference>
<keyword evidence="6" id="KW-1185">Reference proteome</keyword>
<dbReference type="GO" id="GO:0016020">
    <property type="term" value="C:membrane"/>
    <property type="evidence" value="ECO:0007669"/>
    <property type="project" value="InterPro"/>
</dbReference>
<dbReference type="SMART" id="SM00331">
    <property type="entry name" value="PP2C_SIG"/>
    <property type="match status" value="1"/>
</dbReference>
<dbReference type="STRING" id="880071.Fleli_0617"/>
<feature type="transmembrane region" description="Helical" evidence="3">
    <location>
        <begin position="12"/>
        <end position="32"/>
    </location>
</feature>
<feature type="coiled-coil region" evidence="2">
    <location>
        <begin position="246"/>
        <end position="273"/>
    </location>
</feature>
<dbReference type="PANTHER" id="PTHR43156">
    <property type="entry name" value="STAGE II SPORULATION PROTEIN E-RELATED"/>
    <property type="match status" value="1"/>
</dbReference>
<sequence precursor="true">MKFLFTIKSKLYISFFVFLFATTTLAAMLFWYDAQMHQIEKLTLALSQIDLDIRQTDKLERDFFSSEALNLEFYETGDSYYALQHRELTSKLQNELLELRTHPLIPSTNLRHRIDTLRRSVIKYETTFDDLVTKIYQRGFKNQGYEGKMSEHLDSLLQTPLDKLLLYKIRQAEQRFLLYKEEAQIEQVNALLIEFQNHIEVFTQKEYQNIATRTEKRTEWTELTNKYEILWRRLAGTERKIGYRSKLGLKGKLNQLSNQIETAIEEINREIHKNSETFRVESRKKLIWVVSGSILLNLILGLWMIRKLGTPIKRISETIHNVIENDFSVEWKPIPIQHNDEIGRLSKDVNLLVSRILERTAEVFKQNNELQEQKAELEQQTEEIAAQRDLVESKNQSIYAQNEYLEEQQEKIQLQNKNITSSINYAKRIQRAMLPSQNFLEEIFPKSFVYFNPRDIVSGDFYFFTERDDKIVIAAVDCTGHGVPGAFMSVIGNDLLTQIVVWRGVTESNLILNELHNGIVQTLKQEETENRDGMDISLCVLDKKTNEIQYSGAKNSLLYVTPNGKVNQIKGDRHHIGGVAKQLERDFTTHSIKPEKGTRFYLLTDGYLDQFGGKHSKKYSTKRFQLFIEKLKPLHIFELQHEVERNFIEWKGSEKQIDDVLVIGFEV</sequence>
<dbReference type="Gene3D" id="3.60.40.10">
    <property type="entry name" value="PPM-type phosphatase domain"/>
    <property type="match status" value="1"/>
</dbReference>
<keyword evidence="1" id="KW-0378">Hydrolase</keyword>
<dbReference type="InterPro" id="IPR036457">
    <property type="entry name" value="PPM-type-like_dom_sf"/>
</dbReference>
<evidence type="ECO:0000313" key="5">
    <source>
        <dbReference type="EMBL" id="AFM03081.1"/>
    </source>
</evidence>
<evidence type="ECO:0000256" key="1">
    <source>
        <dbReference type="ARBA" id="ARBA00022801"/>
    </source>
</evidence>
<dbReference type="InterPro" id="IPR003660">
    <property type="entry name" value="HAMP_dom"/>
</dbReference>
<protein>
    <submittedName>
        <fullName evidence="5">Serine phosphatase RsbU, regulator of sigma subunit</fullName>
    </submittedName>
</protein>
<dbReference type="InterPro" id="IPR052016">
    <property type="entry name" value="Bact_Sigma-Reg"/>
</dbReference>
<dbReference type="eggNOG" id="COG2208">
    <property type="taxonomic scope" value="Bacteria"/>
</dbReference>
<dbReference type="SUPFAM" id="SSF158472">
    <property type="entry name" value="HAMP domain-like"/>
    <property type="match status" value="1"/>
</dbReference>
<accession>I4AGJ6</accession>
<dbReference type="Pfam" id="PF07228">
    <property type="entry name" value="SpoIIE"/>
    <property type="match status" value="1"/>
</dbReference>
<keyword evidence="3" id="KW-1133">Transmembrane helix</keyword>
<evidence type="ECO:0000259" key="4">
    <source>
        <dbReference type="PROSITE" id="PS50885"/>
    </source>
</evidence>
<evidence type="ECO:0000256" key="3">
    <source>
        <dbReference type="SAM" id="Phobius"/>
    </source>
</evidence>
<evidence type="ECO:0000256" key="2">
    <source>
        <dbReference type="SAM" id="Coils"/>
    </source>
</evidence>
<dbReference type="eggNOG" id="COG4192">
    <property type="taxonomic scope" value="Bacteria"/>
</dbReference>
<gene>
    <name evidence="5" type="ordered locus">Fleli_0617</name>
</gene>
<dbReference type="PROSITE" id="PS50885">
    <property type="entry name" value="HAMP"/>
    <property type="match status" value="1"/>
</dbReference>
<name>I4AGJ6_BERLS</name>
<reference evidence="6" key="1">
    <citation type="submission" date="2012-06" db="EMBL/GenBank/DDBJ databases">
        <title>The complete genome of Flexibacter litoralis DSM 6794.</title>
        <authorList>
            <person name="Lucas S."/>
            <person name="Copeland A."/>
            <person name="Lapidus A."/>
            <person name="Glavina del Rio T."/>
            <person name="Dalin E."/>
            <person name="Tice H."/>
            <person name="Bruce D."/>
            <person name="Goodwin L."/>
            <person name="Pitluck S."/>
            <person name="Peters L."/>
            <person name="Ovchinnikova G."/>
            <person name="Lu M."/>
            <person name="Kyrpides N."/>
            <person name="Mavromatis K."/>
            <person name="Ivanova N."/>
            <person name="Brettin T."/>
            <person name="Detter J.C."/>
            <person name="Han C."/>
            <person name="Larimer F."/>
            <person name="Land M."/>
            <person name="Hauser L."/>
            <person name="Markowitz V."/>
            <person name="Cheng J.-F."/>
            <person name="Hugenholtz P."/>
            <person name="Woyke T."/>
            <person name="Wu D."/>
            <person name="Spring S."/>
            <person name="Lang E."/>
            <person name="Kopitz M."/>
            <person name="Brambilla E."/>
            <person name="Klenk H.-P."/>
            <person name="Eisen J.A."/>
        </authorList>
    </citation>
    <scope>NUCLEOTIDE SEQUENCE [LARGE SCALE GENOMIC DNA]</scope>
    <source>
        <strain evidence="6">ATCC 23117 / DSM 6794 / NBRC 15988 / NCIMB 1366 / Sio-4</strain>
    </source>
</reference>
<dbReference type="Pfam" id="PF00672">
    <property type="entry name" value="HAMP"/>
    <property type="match status" value="1"/>
</dbReference>
<dbReference type="AlphaFoldDB" id="I4AGJ6"/>
<dbReference type="InterPro" id="IPR001932">
    <property type="entry name" value="PPM-type_phosphatase-like_dom"/>
</dbReference>
<dbReference type="CDD" id="cd06225">
    <property type="entry name" value="HAMP"/>
    <property type="match status" value="1"/>
</dbReference>
<feature type="transmembrane region" description="Helical" evidence="3">
    <location>
        <begin position="286"/>
        <end position="305"/>
    </location>
</feature>
<proteinExistence type="predicted"/>
<dbReference type="Gene3D" id="6.10.340.10">
    <property type="match status" value="1"/>
</dbReference>
<dbReference type="Proteomes" id="UP000006054">
    <property type="component" value="Chromosome"/>
</dbReference>